<dbReference type="AlphaFoldDB" id="A0AA39H1K0"/>
<dbReference type="InterPro" id="IPR000742">
    <property type="entry name" value="EGF"/>
</dbReference>
<dbReference type="CDD" id="cd19941">
    <property type="entry name" value="TIL"/>
    <property type="match status" value="8"/>
</dbReference>
<evidence type="ECO:0000256" key="3">
    <source>
        <dbReference type="ARBA" id="ARBA00023157"/>
    </source>
</evidence>
<evidence type="ECO:0000256" key="2">
    <source>
        <dbReference type="ARBA" id="ARBA00022900"/>
    </source>
</evidence>
<dbReference type="InterPro" id="IPR002919">
    <property type="entry name" value="TIL_dom"/>
</dbReference>
<dbReference type="Gene3D" id="4.10.410.10">
    <property type="entry name" value="Pancreatic trypsin inhibitor Kunitz domain"/>
    <property type="match status" value="1"/>
</dbReference>
<dbReference type="EMBL" id="JAUCMV010000005">
    <property type="protein sequence ID" value="KAK0397540.1"/>
    <property type="molecule type" value="Genomic_DNA"/>
</dbReference>
<dbReference type="PANTHER" id="PTHR23259">
    <property type="entry name" value="RIDDLE"/>
    <property type="match status" value="1"/>
</dbReference>
<dbReference type="InterPro" id="IPR036880">
    <property type="entry name" value="Kunitz_BPTI_sf"/>
</dbReference>
<keyword evidence="1" id="KW-0646">Protease inhibitor</keyword>
<sequence length="803" mass="85838">MAMGDPLKVINSSPLRAFRSRVLTSLFVRGSYTMLNGITALLLFASFDLVRTICDNSTAPTYTPKGCKWNKVISEDGGCLSYKIKCNDTIDKRCLLPPSKGTCLSTQTSYYFDITTGQCVPLVYGRCNGNENNFENLEICESVCLYGMPKPLEEALANTAPNAKALICGKNEEVKSCGNCDDICGQPPTVCASICRQSSCGCIQGYVRNTDGSCVAKAECDQIQFDSPIESGDCGTNQTMKTCGACDSSCINPLTACDMVCRTPECGCRDGFVRDSNNRCILIADCIVKGNTTKELVCKGENEIVHSCGVCESQCNEPAPTCSLACGEPECGCANGYLRDHNGVCVSPQSCAPENVCANVVCPSKHTCVNGTCVDSIAPTNCPIANLALAPEGCSYAEEVNEIGCVVPKLMCQDLKCKQNEEVKICGACDPTCEKPICASSLLCKQPECGCIDGFVRNKNGQCINATDCLHHPVLIDHHANGIAKAAHPKCGLNEELKACGSACAPTCTVPEPVCEPHCIIDVCQCKAGFVAFTNGSCIALSDCPEVHKNVTECGQHEAFTNCGSACEPSCENPEPTVCTLQCVIDVCQCVKGFVRNSAGKCIKKEDCKAPAAVVEANQVCSPNERFTSCGTECEPTCSEPFPAFCTDHCVADVCQCAPGFVRDTNNKCVLFSECQEVDDSSCGRFEKFQSCGTACEPTCDNPDPKDCTQQCILDVCQCRAGYVRNDKGNCVKKSHCPKKETPKQERICGVNEKFQTCGSACEPSCENLKPAFCTDHCIVDVCQCEAGFVRHVSGLCVTPGQC</sequence>
<comment type="caution">
    <text evidence="5">The sequence shown here is derived from an EMBL/GenBank/DDBJ whole genome shotgun (WGS) entry which is preliminary data.</text>
</comment>
<dbReference type="SUPFAM" id="SSF57567">
    <property type="entry name" value="Serine protease inhibitors"/>
    <property type="match status" value="9"/>
</dbReference>
<dbReference type="GO" id="GO:0004867">
    <property type="term" value="F:serine-type endopeptidase inhibitor activity"/>
    <property type="evidence" value="ECO:0007669"/>
    <property type="project" value="UniProtKB-KW"/>
</dbReference>
<evidence type="ECO:0000313" key="5">
    <source>
        <dbReference type="EMBL" id="KAK0397540.1"/>
    </source>
</evidence>
<dbReference type="InterPro" id="IPR036084">
    <property type="entry name" value="Ser_inhib-like_sf"/>
</dbReference>
<dbReference type="PRINTS" id="PR00759">
    <property type="entry name" value="BASICPTASE"/>
</dbReference>
<dbReference type="Proteomes" id="UP001175271">
    <property type="component" value="Unassembled WGS sequence"/>
</dbReference>
<proteinExistence type="predicted"/>
<feature type="domain" description="BPTI/Kunitz inhibitor" evidence="4">
    <location>
        <begin position="94"/>
        <end position="144"/>
    </location>
</feature>
<keyword evidence="3" id="KW-1015">Disulfide bond</keyword>
<dbReference type="PROSITE" id="PS50279">
    <property type="entry name" value="BPTI_KUNITZ_2"/>
    <property type="match status" value="1"/>
</dbReference>
<dbReference type="PANTHER" id="PTHR23259:SF70">
    <property type="entry name" value="ACCESSORY GLAND PROTEIN ACP62F-RELATED"/>
    <property type="match status" value="1"/>
</dbReference>
<evidence type="ECO:0000256" key="1">
    <source>
        <dbReference type="ARBA" id="ARBA00022690"/>
    </source>
</evidence>
<dbReference type="CDD" id="cd00109">
    <property type="entry name" value="Kunitz-type"/>
    <property type="match status" value="1"/>
</dbReference>
<gene>
    <name evidence="5" type="ORF">QR680_002163</name>
</gene>
<dbReference type="InterPro" id="IPR051368">
    <property type="entry name" value="SerProtInhib-TIL_Domain"/>
</dbReference>
<name>A0AA39H1K0_9BILA</name>
<dbReference type="InterPro" id="IPR002223">
    <property type="entry name" value="Kunitz_BPTI"/>
</dbReference>
<dbReference type="Gene3D" id="2.10.25.10">
    <property type="entry name" value="Laminin"/>
    <property type="match status" value="9"/>
</dbReference>
<dbReference type="Pfam" id="PF00014">
    <property type="entry name" value="Kunitz_BPTI"/>
    <property type="match status" value="1"/>
</dbReference>
<evidence type="ECO:0000313" key="6">
    <source>
        <dbReference type="Proteomes" id="UP001175271"/>
    </source>
</evidence>
<dbReference type="SMART" id="SM00131">
    <property type="entry name" value="KU"/>
    <property type="match status" value="1"/>
</dbReference>
<reference evidence="5" key="1">
    <citation type="submission" date="2023-06" db="EMBL/GenBank/DDBJ databases">
        <title>Genomic analysis of the entomopathogenic nematode Steinernema hermaphroditum.</title>
        <authorList>
            <person name="Schwarz E.M."/>
            <person name="Heppert J.K."/>
            <person name="Baniya A."/>
            <person name="Schwartz H.T."/>
            <person name="Tan C.-H."/>
            <person name="Antoshechkin I."/>
            <person name="Sternberg P.W."/>
            <person name="Goodrich-Blair H."/>
            <person name="Dillman A.R."/>
        </authorList>
    </citation>
    <scope>NUCLEOTIDE SEQUENCE</scope>
    <source>
        <strain evidence="5">PS9179</strain>
        <tissue evidence="5">Whole animal</tissue>
    </source>
</reference>
<evidence type="ECO:0000259" key="4">
    <source>
        <dbReference type="PROSITE" id="PS50279"/>
    </source>
</evidence>
<keyword evidence="6" id="KW-1185">Reference proteome</keyword>
<keyword evidence="2" id="KW-0722">Serine protease inhibitor</keyword>
<organism evidence="5 6">
    <name type="scientific">Steinernema hermaphroditum</name>
    <dbReference type="NCBI Taxonomy" id="289476"/>
    <lineage>
        <taxon>Eukaryota</taxon>
        <taxon>Metazoa</taxon>
        <taxon>Ecdysozoa</taxon>
        <taxon>Nematoda</taxon>
        <taxon>Chromadorea</taxon>
        <taxon>Rhabditida</taxon>
        <taxon>Tylenchina</taxon>
        <taxon>Panagrolaimomorpha</taxon>
        <taxon>Strongyloidoidea</taxon>
        <taxon>Steinernematidae</taxon>
        <taxon>Steinernema</taxon>
    </lineage>
</organism>
<accession>A0AA39H1K0</accession>
<dbReference type="SUPFAM" id="SSF57362">
    <property type="entry name" value="BPTI-like"/>
    <property type="match status" value="1"/>
</dbReference>
<protein>
    <recommendedName>
        <fullName evidence="4">BPTI/Kunitz inhibitor domain-containing protein</fullName>
    </recommendedName>
</protein>
<dbReference type="SMART" id="SM00181">
    <property type="entry name" value="EGF"/>
    <property type="match status" value="9"/>
</dbReference>
<dbReference type="Pfam" id="PF01826">
    <property type="entry name" value="TIL"/>
    <property type="match status" value="6"/>
</dbReference>